<dbReference type="GO" id="GO:0005886">
    <property type="term" value="C:plasma membrane"/>
    <property type="evidence" value="ECO:0007669"/>
    <property type="project" value="UniProtKB-SubCell"/>
</dbReference>
<keyword evidence="3" id="KW-1003">Cell membrane</keyword>
<evidence type="ECO:0000313" key="8">
    <source>
        <dbReference type="EMBL" id="KHK99459.1"/>
    </source>
</evidence>
<dbReference type="GO" id="GO:0019350">
    <property type="term" value="P:teichoic acid biosynthetic process"/>
    <property type="evidence" value="ECO:0007669"/>
    <property type="project" value="UniProtKB-KW"/>
</dbReference>
<dbReference type="STRING" id="1348253.LK09_02065"/>
<evidence type="ECO:0000256" key="2">
    <source>
        <dbReference type="ARBA" id="ARBA00010488"/>
    </source>
</evidence>
<dbReference type="Pfam" id="PF04464">
    <property type="entry name" value="Glyphos_transf"/>
    <property type="match status" value="1"/>
</dbReference>
<dbReference type="AlphaFoldDB" id="A0A0B2A7H6"/>
<dbReference type="InterPro" id="IPR029044">
    <property type="entry name" value="Nucleotide-diphossugar_trans"/>
</dbReference>
<dbReference type="Gene3D" id="3.40.50.12580">
    <property type="match status" value="1"/>
</dbReference>
<dbReference type="GO" id="GO:0047355">
    <property type="term" value="F:CDP-glycerol glycerophosphotransferase activity"/>
    <property type="evidence" value="ECO:0007669"/>
    <property type="project" value="InterPro"/>
</dbReference>
<evidence type="ECO:0000256" key="3">
    <source>
        <dbReference type="ARBA" id="ARBA00022475"/>
    </source>
</evidence>
<comment type="caution">
    <text evidence="8">The sequence shown here is derived from an EMBL/GenBank/DDBJ whole genome shotgun (WGS) entry which is preliminary data.</text>
</comment>
<keyword evidence="4" id="KW-0808">Transferase</keyword>
<protein>
    <recommendedName>
        <fullName evidence="7">Glycosyltransferase 2-like domain-containing protein</fullName>
    </recommendedName>
</protein>
<keyword evidence="9" id="KW-1185">Reference proteome</keyword>
<evidence type="ECO:0000256" key="4">
    <source>
        <dbReference type="ARBA" id="ARBA00022679"/>
    </source>
</evidence>
<sequence length="847" mass="93750">MRADGTELDEFLASLATQVLTDVECIFAVIGSDALQLRVAEAVDDRGIRATVLQASVPDASTARREALARAAGDWVTFPNARDVLGRNYVEALVGEITEHGESVDAIAVPGRSLSSTAAWVEPHPGRTVALDATLNGLTGDVSRLALRRSPVGPAGETTDQYYDELLVIDLLEHRGAPTAVRFVGGTLYLRRPLPPLDAQTARLRGDAARYLALLDEIARRLPDSPAQTSWKHWYSLRTISRLLAFENTTVRRATSLRGADGARFRAAFRDVLALFDDQLFSSHAERADAADERRDMLLALKGRTGVAAAAHIVGVDADAALMQVRHTRWSPTSTEELQTDGAPAEPVYGKRRAVEAFGSTIYQERIVWIPIHGRHSLRVDGVDVAILLADGEAPAVPDDPHAFAAQVEDHLRPGSAVGAAPETPGRQGWRAALRQARRSWLSRAAVVRGLARVPGVASGFDDAWLLMDRANMGRDNAEHMYRWLMEHHPEVNAWFVLRSDSPDFARLKAEGFRLVPYGSLRHQLLLNKTTQYLSSHVGIDVSRPIFDRYLLRHAPWTFTFLQHGVIHNDLSIWLNRQKMRLFITSTPQEHEAIAGDDSPYVFTDREARMTGLPRFDSLRRIADAAPVEKRRSIVIAPTWRNGLFEPPTASGELRKPKAGFRDSPFIRSILGVLGDDRLRSLAQRGYTVTFVPHPNLAEHFPYDAIPDHVEVTTYDKADVQELIGNAAVFLTDYSSVAFDAAFAEARVVYMHIDGGAVYGITHTLYPGYFDFERDGFGPVCTTADAAMQAIDDAVAGRTPHLYRKRVRDTFPYWDQGACARVFDAAITDLNLRIGEPDRRPGEYSIT</sequence>
<dbReference type="InterPro" id="IPR043148">
    <property type="entry name" value="TagF_C"/>
</dbReference>
<comment type="subcellular location">
    <subcellularLocation>
        <location evidence="1">Cell membrane</location>
        <topology evidence="1">Peripheral membrane protein</topology>
    </subcellularLocation>
</comment>
<evidence type="ECO:0000256" key="1">
    <source>
        <dbReference type="ARBA" id="ARBA00004202"/>
    </source>
</evidence>
<dbReference type="SUPFAM" id="SSF53756">
    <property type="entry name" value="UDP-Glycosyltransferase/glycogen phosphorylase"/>
    <property type="match status" value="1"/>
</dbReference>
<dbReference type="InterPro" id="IPR007554">
    <property type="entry name" value="Glycerophosphate_synth"/>
</dbReference>
<feature type="domain" description="Glycosyltransferase 2-like" evidence="7">
    <location>
        <begin position="7"/>
        <end position="122"/>
    </location>
</feature>
<evidence type="ECO:0000259" key="7">
    <source>
        <dbReference type="Pfam" id="PF00535"/>
    </source>
</evidence>
<reference evidence="8 9" key="1">
    <citation type="submission" date="2014-11" db="EMBL/GenBank/DDBJ databases">
        <title>Genome sequence of Microbacterium mangrovi MUSC 115(T).</title>
        <authorList>
            <person name="Lee L.-H."/>
        </authorList>
    </citation>
    <scope>NUCLEOTIDE SEQUENCE [LARGE SCALE GENOMIC DNA]</scope>
    <source>
        <strain evidence="8 9">MUSC 115</strain>
    </source>
</reference>
<keyword evidence="5" id="KW-0777">Teichoic acid biosynthesis</keyword>
<evidence type="ECO:0000256" key="6">
    <source>
        <dbReference type="ARBA" id="ARBA00023136"/>
    </source>
</evidence>
<accession>A0A0B2A7H6</accession>
<comment type="similarity">
    <text evidence="2">Belongs to the CDP-glycerol glycerophosphotransferase family.</text>
</comment>
<dbReference type="EMBL" id="JTDK01000002">
    <property type="protein sequence ID" value="KHK99459.1"/>
    <property type="molecule type" value="Genomic_DNA"/>
</dbReference>
<proteinExistence type="inferred from homology"/>
<organism evidence="8 9">
    <name type="scientific">Microbacterium mangrovi</name>
    <dbReference type="NCBI Taxonomy" id="1348253"/>
    <lineage>
        <taxon>Bacteria</taxon>
        <taxon>Bacillati</taxon>
        <taxon>Actinomycetota</taxon>
        <taxon>Actinomycetes</taxon>
        <taxon>Micrococcales</taxon>
        <taxon>Microbacteriaceae</taxon>
        <taxon>Microbacterium</taxon>
    </lineage>
</organism>
<dbReference type="InterPro" id="IPR001173">
    <property type="entry name" value="Glyco_trans_2-like"/>
</dbReference>
<dbReference type="InterPro" id="IPR043149">
    <property type="entry name" value="TagF_N"/>
</dbReference>
<dbReference type="SUPFAM" id="SSF53448">
    <property type="entry name" value="Nucleotide-diphospho-sugar transferases"/>
    <property type="match status" value="1"/>
</dbReference>
<keyword evidence="6" id="KW-0472">Membrane</keyword>
<name>A0A0B2A7H6_9MICO</name>
<dbReference type="Proteomes" id="UP000031030">
    <property type="component" value="Unassembled WGS sequence"/>
</dbReference>
<gene>
    <name evidence="8" type="ORF">LK09_02065</name>
</gene>
<dbReference type="Pfam" id="PF00535">
    <property type="entry name" value="Glycos_transf_2"/>
    <property type="match status" value="1"/>
</dbReference>
<evidence type="ECO:0000256" key="5">
    <source>
        <dbReference type="ARBA" id="ARBA00022944"/>
    </source>
</evidence>
<dbReference type="Gene3D" id="3.90.550.10">
    <property type="entry name" value="Spore Coat Polysaccharide Biosynthesis Protein SpsA, Chain A"/>
    <property type="match status" value="1"/>
</dbReference>
<dbReference type="Gene3D" id="3.40.50.11820">
    <property type="match status" value="1"/>
</dbReference>
<evidence type="ECO:0000313" key="9">
    <source>
        <dbReference type="Proteomes" id="UP000031030"/>
    </source>
</evidence>